<dbReference type="InterPro" id="IPR036864">
    <property type="entry name" value="Zn2-C6_fun-type_DNA-bd_sf"/>
</dbReference>
<dbReference type="PROSITE" id="PS00463">
    <property type="entry name" value="ZN2_CY6_FUNGAL_1"/>
    <property type="match status" value="1"/>
</dbReference>
<comment type="subcellular location">
    <subcellularLocation>
        <location evidence="1">Nucleus</location>
    </subcellularLocation>
</comment>
<feature type="compositionally biased region" description="Low complexity" evidence="7">
    <location>
        <begin position="584"/>
        <end position="599"/>
    </location>
</feature>
<evidence type="ECO:0000256" key="2">
    <source>
        <dbReference type="ARBA" id="ARBA00022723"/>
    </source>
</evidence>
<dbReference type="EMBL" id="JAPZBQ010000002">
    <property type="protein sequence ID" value="KAJ5345157.1"/>
    <property type="molecule type" value="Genomic_DNA"/>
</dbReference>
<reference evidence="9" key="1">
    <citation type="submission" date="2022-12" db="EMBL/GenBank/DDBJ databases">
        <authorList>
            <person name="Petersen C."/>
        </authorList>
    </citation>
    <scope>NUCLEOTIDE SEQUENCE</scope>
    <source>
        <strain evidence="9">IBT 35673</strain>
    </source>
</reference>
<dbReference type="GO" id="GO:0005634">
    <property type="term" value="C:nucleus"/>
    <property type="evidence" value="ECO:0007669"/>
    <property type="project" value="UniProtKB-SubCell"/>
</dbReference>
<dbReference type="Pfam" id="PF04082">
    <property type="entry name" value="Fungal_trans"/>
    <property type="match status" value="1"/>
</dbReference>
<evidence type="ECO:0000256" key="3">
    <source>
        <dbReference type="ARBA" id="ARBA00023015"/>
    </source>
</evidence>
<sequence>MIGANDARIGKQCAPQKKLPSGSRVPVDLGGRGVTSLVHLARSLYTTMSPDGSTAPKASANACLACRRVKMKCTMTIDPVKCDRCVRKSIDCAFREHRRGRKPGTRSKRSLDSHMQDAIPERSEVRPNSRDERVSDFWAESEGLQPDGLLSHQAMKGKFSLQNILSTNHGATFDRPADGVSPDDPIRCGLVSYERVVGLFENFMTKLNPYISQLDPHLHTLTYVRQKSSFLLSAVLTAASKSFEPALYPSIHAHAEKLFMEAFQRGDKSAETVQAIMVLTYWKEPSDTRAWMSVGLAIRMSMDLGWHKLGTTLTSPKDLTDIRQREIRNDERTWLVLFVYDRSMSLQTGKPWMIERSPFIESVQSWWMHPQAIDNDRLLCSFVTLRLLAAEVFDLSNPGSQYPAPRPLSILQSRIERWQAKWLEVTDSVSCHNFLIRFYGAHQSLQLFSIPLQETLKKSNFDETCDLKPFWVSYQSAMTMLRLMPEYSTFLGHCQDSIHVMTAYSAVLLIKLLLSSPPPISQEIEADTLATIRAAASVLTAQSSASTSCNLQSKFLSNILSEYSTIRRPRPLTIQSAPRPIDRPSAPSSAATSFPDSPATIQSQSPAGQTIDTHPTSSVRSFHLQPSPASQDSTFPPSHPSQPSSVQPPYFHRPSQPYDPTMPPIQPTPNGQPVSGLGFNQQIDEASNFLFSDDATWVGMFASAGFSIQDGVFCGQST</sequence>
<dbReference type="GO" id="GO:0000976">
    <property type="term" value="F:transcription cis-regulatory region binding"/>
    <property type="evidence" value="ECO:0007669"/>
    <property type="project" value="TreeGrafter"/>
</dbReference>
<accession>A0A9W9UJQ8</accession>
<keyword evidence="6" id="KW-0539">Nucleus</keyword>
<feature type="compositionally biased region" description="Basic and acidic residues" evidence="7">
    <location>
        <begin position="109"/>
        <end position="132"/>
    </location>
</feature>
<proteinExistence type="predicted"/>
<dbReference type="SUPFAM" id="SSF57701">
    <property type="entry name" value="Zn2/Cys6 DNA-binding domain"/>
    <property type="match status" value="1"/>
</dbReference>
<evidence type="ECO:0000259" key="8">
    <source>
        <dbReference type="PROSITE" id="PS50048"/>
    </source>
</evidence>
<keyword evidence="3" id="KW-0805">Transcription regulation</keyword>
<dbReference type="GO" id="GO:0008270">
    <property type="term" value="F:zinc ion binding"/>
    <property type="evidence" value="ECO:0007669"/>
    <property type="project" value="InterPro"/>
</dbReference>
<feature type="compositionally biased region" description="Basic residues" evidence="7">
    <location>
        <begin position="98"/>
        <end position="108"/>
    </location>
</feature>
<feature type="region of interest" description="Disordered" evidence="7">
    <location>
        <begin position="98"/>
        <end position="132"/>
    </location>
</feature>
<dbReference type="GO" id="GO:0006351">
    <property type="term" value="P:DNA-templated transcription"/>
    <property type="evidence" value="ECO:0007669"/>
    <property type="project" value="InterPro"/>
</dbReference>
<dbReference type="GO" id="GO:0000981">
    <property type="term" value="F:DNA-binding transcription factor activity, RNA polymerase II-specific"/>
    <property type="evidence" value="ECO:0007669"/>
    <property type="project" value="InterPro"/>
</dbReference>
<evidence type="ECO:0000313" key="10">
    <source>
        <dbReference type="Proteomes" id="UP001147695"/>
    </source>
</evidence>
<dbReference type="PANTHER" id="PTHR31845:SF19">
    <property type="entry name" value="TRANSCRIPTION FACTOR DOMAIN-CONTAINING PROTEIN"/>
    <property type="match status" value="1"/>
</dbReference>
<comment type="caution">
    <text evidence="9">The sequence shown here is derived from an EMBL/GenBank/DDBJ whole genome shotgun (WGS) entry which is preliminary data.</text>
</comment>
<dbReference type="SMART" id="SM00906">
    <property type="entry name" value="Fungal_trans"/>
    <property type="match status" value="1"/>
</dbReference>
<dbReference type="CDD" id="cd12148">
    <property type="entry name" value="fungal_TF_MHR"/>
    <property type="match status" value="1"/>
</dbReference>
<keyword evidence="2" id="KW-0479">Metal-binding</keyword>
<reference evidence="9" key="2">
    <citation type="journal article" date="2023" name="IMA Fungus">
        <title>Comparative genomic study of the Penicillium genus elucidates a diverse pangenome and 15 lateral gene transfer events.</title>
        <authorList>
            <person name="Petersen C."/>
            <person name="Sorensen T."/>
            <person name="Nielsen M.R."/>
            <person name="Sondergaard T.E."/>
            <person name="Sorensen J.L."/>
            <person name="Fitzpatrick D.A."/>
            <person name="Frisvad J.C."/>
            <person name="Nielsen K.L."/>
        </authorList>
    </citation>
    <scope>NUCLEOTIDE SEQUENCE</scope>
    <source>
        <strain evidence="9">IBT 35673</strain>
    </source>
</reference>
<evidence type="ECO:0000256" key="5">
    <source>
        <dbReference type="ARBA" id="ARBA00023163"/>
    </source>
</evidence>
<dbReference type="PROSITE" id="PS50048">
    <property type="entry name" value="ZN2_CY6_FUNGAL_2"/>
    <property type="match status" value="1"/>
</dbReference>
<dbReference type="Gene3D" id="4.10.240.10">
    <property type="entry name" value="Zn(2)-C6 fungal-type DNA-binding domain"/>
    <property type="match status" value="1"/>
</dbReference>
<keyword evidence="4" id="KW-0238">DNA-binding</keyword>
<keyword evidence="5" id="KW-0804">Transcription</keyword>
<name>A0A9W9UJQ8_PENBR</name>
<dbReference type="InterPro" id="IPR051089">
    <property type="entry name" value="prtT"/>
</dbReference>
<dbReference type="Proteomes" id="UP001147695">
    <property type="component" value="Unassembled WGS sequence"/>
</dbReference>
<protein>
    <recommendedName>
        <fullName evidence="8">Zn(2)-C6 fungal-type domain-containing protein</fullName>
    </recommendedName>
</protein>
<dbReference type="AlphaFoldDB" id="A0A9W9UJQ8"/>
<feature type="compositionally biased region" description="Polar residues" evidence="7">
    <location>
        <begin position="600"/>
        <end position="620"/>
    </location>
</feature>
<dbReference type="SMART" id="SM00066">
    <property type="entry name" value="GAL4"/>
    <property type="match status" value="1"/>
</dbReference>
<evidence type="ECO:0000256" key="6">
    <source>
        <dbReference type="ARBA" id="ARBA00023242"/>
    </source>
</evidence>
<evidence type="ECO:0000256" key="1">
    <source>
        <dbReference type="ARBA" id="ARBA00004123"/>
    </source>
</evidence>
<feature type="domain" description="Zn(2)-C6 fungal-type" evidence="8">
    <location>
        <begin position="62"/>
        <end position="94"/>
    </location>
</feature>
<dbReference type="CDD" id="cd00067">
    <property type="entry name" value="GAL4"/>
    <property type="match status" value="1"/>
</dbReference>
<evidence type="ECO:0000256" key="7">
    <source>
        <dbReference type="SAM" id="MobiDB-lite"/>
    </source>
</evidence>
<organism evidence="9 10">
    <name type="scientific">Penicillium brevicompactum</name>
    <dbReference type="NCBI Taxonomy" id="5074"/>
    <lineage>
        <taxon>Eukaryota</taxon>
        <taxon>Fungi</taxon>
        <taxon>Dikarya</taxon>
        <taxon>Ascomycota</taxon>
        <taxon>Pezizomycotina</taxon>
        <taxon>Eurotiomycetes</taxon>
        <taxon>Eurotiomycetidae</taxon>
        <taxon>Eurotiales</taxon>
        <taxon>Aspergillaceae</taxon>
        <taxon>Penicillium</taxon>
    </lineage>
</organism>
<dbReference type="InterPro" id="IPR007219">
    <property type="entry name" value="XnlR_reg_dom"/>
</dbReference>
<evidence type="ECO:0000313" key="9">
    <source>
        <dbReference type="EMBL" id="KAJ5345157.1"/>
    </source>
</evidence>
<dbReference type="PANTHER" id="PTHR31845">
    <property type="entry name" value="FINGER DOMAIN PROTEIN, PUTATIVE-RELATED"/>
    <property type="match status" value="1"/>
</dbReference>
<gene>
    <name evidence="9" type="ORF">N7452_003161</name>
</gene>
<dbReference type="InterPro" id="IPR001138">
    <property type="entry name" value="Zn2Cys6_DnaBD"/>
</dbReference>
<evidence type="ECO:0000256" key="4">
    <source>
        <dbReference type="ARBA" id="ARBA00023125"/>
    </source>
</evidence>
<feature type="region of interest" description="Disordered" evidence="7">
    <location>
        <begin position="570"/>
        <end position="676"/>
    </location>
</feature>